<keyword evidence="4" id="KW-0479">Metal-binding</keyword>
<dbReference type="PANTHER" id="PTHR46499">
    <property type="entry name" value="QUEUINE TRNA-RIBOSYLTRANSFERASE"/>
    <property type="match status" value="1"/>
</dbReference>
<feature type="active site" description="Proton acceptor" evidence="4">
    <location>
        <position position="91"/>
    </location>
</feature>
<feature type="domain" description="tRNA-guanine(15) transglycosylase-like" evidence="5">
    <location>
        <begin position="13"/>
        <end position="375"/>
    </location>
</feature>
<keyword evidence="3 4" id="KW-0819">tRNA processing</keyword>
<dbReference type="InterPro" id="IPR050076">
    <property type="entry name" value="ArchSynthase1/Queuine_TRR"/>
</dbReference>
<keyword evidence="7" id="KW-1185">Reference proteome</keyword>
<feature type="binding site" evidence="4">
    <location>
        <position position="145"/>
    </location>
    <ligand>
        <name>substrate</name>
    </ligand>
</feature>
<dbReference type="GO" id="GO:0046872">
    <property type="term" value="F:metal ion binding"/>
    <property type="evidence" value="ECO:0007669"/>
    <property type="project" value="UniProtKB-KW"/>
</dbReference>
<feature type="binding site" evidence="4">
    <location>
        <position position="316"/>
    </location>
    <ligand>
        <name>Zn(2+)</name>
        <dbReference type="ChEBI" id="CHEBI:29105"/>
    </ligand>
</feature>
<dbReference type="Gene3D" id="3.20.20.105">
    <property type="entry name" value="Queuine tRNA-ribosyltransferase-like"/>
    <property type="match status" value="1"/>
</dbReference>
<dbReference type="UniPathway" id="UPA00392"/>
<dbReference type="SUPFAM" id="SSF51713">
    <property type="entry name" value="tRNA-guanine transglycosylase"/>
    <property type="match status" value="1"/>
</dbReference>
<dbReference type="PANTHER" id="PTHR46499:SF1">
    <property type="entry name" value="QUEUINE TRNA-RIBOSYLTRANSFERASE"/>
    <property type="match status" value="1"/>
</dbReference>
<dbReference type="InterPro" id="IPR002616">
    <property type="entry name" value="tRNA_ribo_trans-like"/>
</dbReference>
<accession>A0A8J2BLL8</accession>
<dbReference type="GO" id="GO:0008616">
    <property type="term" value="P:tRNA queuosine(34) biosynthetic process"/>
    <property type="evidence" value="ECO:0007669"/>
    <property type="project" value="UniProtKB-UniRule"/>
</dbReference>
<comment type="catalytic activity">
    <reaction evidence="4">
        <text>7-aminomethyl-7-carbaguanine + guanosine(34) in tRNA = 7-aminomethyl-7-carbaguanosine(34) in tRNA + guanine</text>
        <dbReference type="Rhea" id="RHEA:24104"/>
        <dbReference type="Rhea" id="RHEA-COMP:10341"/>
        <dbReference type="Rhea" id="RHEA-COMP:10342"/>
        <dbReference type="ChEBI" id="CHEBI:16235"/>
        <dbReference type="ChEBI" id="CHEBI:58703"/>
        <dbReference type="ChEBI" id="CHEBI:74269"/>
        <dbReference type="ChEBI" id="CHEBI:82833"/>
        <dbReference type="EC" id="2.4.2.29"/>
    </reaction>
</comment>
<evidence type="ECO:0000259" key="5">
    <source>
        <dbReference type="Pfam" id="PF01702"/>
    </source>
</evidence>
<dbReference type="InterPro" id="IPR004803">
    <property type="entry name" value="TGT"/>
</dbReference>
<dbReference type="EC" id="2.4.2.29" evidence="4"/>
<dbReference type="EMBL" id="CAJNOB010000056">
    <property type="protein sequence ID" value="CAF0703511.1"/>
    <property type="molecule type" value="Genomic_DNA"/>
</dbReference>
<dbReference type="GO" id="GO:0008479">
    <property type="term" value="F:tRNA-guanosine(34) queuine transglycosylase activity"/>
    <property type="evidence" value="ECO:0007669"/>
    <property type="project" value="UniProtKB-UniRule"/>
</dbReference>
<reference evidence="6" key="1">
    <citation type="submission" date="2021-02" db="EMBL/GenBank/DDBJ databases">
        <authorList>
            <person name="Cremers G."/>
            <person name="Picone N."/>
        </authorList>
    </citation>
    <scope>NUCLEOTIDE SEQUENCE</scope>
    <source>
        <strain evidence="6">PQ17</strain>
    </source>
</reference>
<keyword evidence="2 4" id="KW-0808">Transferase</keyword>
<gene>
    <name evidence="4 6" type="primary">tgt</name>
    <name evidence="6" type="ORF">MPNT_60019</name>
</gene>
<dbReference type="RefSeq" id="WP_174582404.1">
    <property type="nucleotide sequence ID" value="NZ_CAJNOB010000056.1"/>
</dbReference>
<keyword evidence="4" id="KW-0671">Queuosine biosynthesis</keyword>
<evidence type="ECO:0000256" key="3">
    <source>
        <dbReference type="ARBA" id="ARBA00022694"/>
    </source>
</evidence>
<dbReference type="AlphaFoldDB" id="A0A8J2BLL8"/>
<comment type="pathway">
    <text evidence="4">tRNA modification; tRNA-queuosine biosynthesis.</text>
</comment>
<dbReference type="Proteomes" id="UP000663859">
    <property type="component" value="Unassembled WGS sequence"/>
</dbReference>
<feature type="binding site" evidence="4">
    <location>
        <begin position="91"/>
        <end position="95"/>
    </location>
    <ligand>
        <name>substrate</name>
    </ligand>
</feature>
<feature type="binding site" evidence="4">
    <location>
        <position position="314"/>
    </location>
    <ligand>
        <name>Zn(2+)</name>
        <dbReference type="ChEBI" id="CHEBI:29105"/>
    </ligand>
</feature>
<feature type="region of interest" description="RNA binding; important for wobble base 34 recognition" evidence="4">
    <location>
        <begin position="281"/>
        <end position="285"/>
    </location>
</feature>
<dbReference type="HAMAP" id="MF_00168">
    <property type="entry name" value="Q_tRNA_Tgt"/>
    <property type="match status" value="1"/>
</dbReference>
<proteinExistence type="inferred from homology"/>
<organism evidence="6 7">
    <name type="scientific">Candidatus Methylacidithermus pantelleriae</name>
    <dbReference type="NCBI Taxonomy" id="2744239"/>
    <lineage>
        <taxon>Bacteria</taxon>
        <taxon>Pseudomonadati</taxon>
        <taxon>Verrucomicrobiota</taxon>
        <taxon>Methylacidiphilae</taxon>
        <taxon>Methylacidiphilales</taxon>
        <taxon>Methylacidiphilaceae</taxon>
        <taxon>Candidatus Methylacidithermus</taxon>
    </lineage>
</organism>
<protein>
    <recommendedName>
        <fullName evidence="4">Queuine tRNA-ribosyltransferase</fullName>
        <ecNumber evidence="4">2.4.2.29</ecNumber>
    </recommendedName>
    <alternativeName>
        <fullName evidence="4">Guanine insertion enzyme</fullName>
    </alternativeName>
    <alternativeName>
        <fullName evidence="4">tRNA-guanine transglycosylase</fullName>
    </alternativeName>
</protein>
<comment type="function">
    <text evidence="4">Catalyzes the base-exchange of a guanine (G) residue with the queuine precursor 7-aminomethyl-7-deazaguanine (PreQ1) at position 34 (anticodon wobble position) in tRNAs with GU(N) anticodons (tRNA-Asp, -Asn, -His and -Tyr). Catalysis occurs through a double-displacement mechanism. The nucleophile active site attacks the C1' of nucleotide 34 to detach the guanine base from the RNA, forming a covalent enzyme-RNA intermediate. The proton acceptor active site deprotonates the incoming PreQ1, allowing a nucleophilic attack on the C1' of the ribose to form the product. After dissociation, two additional enzymatic reactions on the tRNA convert PreQ1 to queuine (Q), resulting in the hypermodified nucleoside queuosine (7-(((4,5-cis-dihydroxy-2-cyclopenten-1-yl)amino)methyl)-7-deazaguanosine).</text>
</comment>
<dbReference type="NCBIfam" id="TIGR00449">
    <property type="entry name" value="tgt_general"/>
    <property type="match status" value="1"/>
</dbReference>
<comment type="cofactor">
    <cofactor evidence="4">
        <name>Zn(2+)</name>
        <dbReference type="ChEBI" id="CHEBI:29105"/>
    </cofactor>
    <text evidence="4">Binds 1 zinc ion per subunit.</text>
</comment>
<dbReference type="GO" id="GO:0005829">
    <property type="term" value="C:cytosol"/>
    <property type="evidence" value="ECO:0007669"/>
    <property type="project" value="TreeGrafter"/>
</dbReference>
<comment type="similarity">
    <text evidence="4">Belongs to the queuine tRNA-ribosyltransferase family.</text>
</comment>
<keyword evidence="4" id="KW-0862">Zinc</keyword>
<evidence type="ECO:0000256" key="2">
    <source>
        <dbReference type="ARBA" id="ARBA00022679"/>
    </source>
</evidence>
<name>A0A8J2BLL8_9BACT</name>
<dbReference type="Pfam" id="PF01702">
    <property type="entry name" value="TGT"/>
    <property type="match status" value="1"/>
</dbReference>
<evidence type="ECO:0000256" key="4">
    <source>
        <dbReference type="HAMAP-Rule" id="MF_00168"/>
    </source>
</evidence>
<dbReference type="InterPro" id="IPR036511">
    <property type="entry name" value="TGT-like_sf"/>
</dbReference>
<evidence type="ECO:0000313" key="6">
    <source>
        <dbReference type="EMBL" id="CAF0703511.1"/>
    </source>
</evidence>
<sequence>MAPVFQTEKTEGNARLGVILTPHGRVETPAFMPVGTAATVKGLTPRELWELGARIVVANTYHLFIRPGVVPVRRCGGLHAFMAWPGVILTDSGGYQIVSLNQLAQVLDDGVVFRSPWDGTLVTLSPKLVVSVQLEWGSDIVMVLDHCPPWPAGRRAVQQSVERTVRWARQSQQVFWEKLAKNDSFWSPPSRPLLFGIVQGGVYADLRKACATALAEMELDGYAIGGVSVGEPEELLVESIEATVPWLPTGKPRYAMGLGEPWQVVELVARGVDLFDCVLPTRLARHGVAYTSCGRLSLRRKELSEDVSPLEEGCSCYACQHFSRAYLRHLWKAREILGVVLLSLHNTCYYVSLMQRIRDALRAGEWERFRRAFLGHNRKGGEVWE</sequence>
<dbReference type="NCBIfam" id="TIGR00430">
    <property type="entry name" value="Q_tRNA_tgt"/>
    <property type="match status" value="1"/>
</dbReference>
<keyword evidence="1 4" id="KW-0328">Glycosyltransferase</keyword>
<feature type="binding site" evidence="4">
    <location>
        <position position="199"/>
    </location>
    <ligand>
        <name>substrate</name>
    </ligand>
</feature>
<comment type="subunit">
    <text evidence="4">Homodimer. Within each dimer, one monomer is responsible for RNA recognition and catalysis, while the other monomer binds to the replacement base PreQ1.</text>
</comment>
<comment type="caution">
    <text evidence="4">Lacks conserved residue(s) required for the propagation of feature annotation.</text>
</comment>
<comment type="caution">
    <text evidence="6">The sequence shown here is derived from an EMBL/GenBank/DDBJ whole genome shotgun (WGS) entry which is preliminary data.</text>
</comment>
<feature type="binding site" evidence="4">
    <location>
        <position position="319"/>
    </location>
    <ligand>
        <name>Zn(2+)</name>
        <dbReference type="ChEBI" id="CHEBI:29105"/>
    </ligand>
</feature>
<evidence type="ECO:0000313" key="7">
    <source>
        <dbReference type="Proteomes" id="UP000663859"/>
    </source>
</evidence>
<feature type="binding site" evidence="4">
    <location>
        <position position="226"/>
    </location>
    <ligand>
        <name>substrate</name>
    </ligand>
</feature>
<feature type="binding site" evidence="4">
    <location>
        <position position="345"/>
    </location>
    <ligand>
        <name>Zn(2+)</name>
        <dbReference type="ChEBI" id="CHEBI:29105"/>
    </ligand>
</feature>
<evidence type="ECO:0000256" key="1">
    <source>
        <dbReference type="ARBA" id="ARBA00022676"/>
    </source>
</evidence>
<feature type="active site" description="Nucleophile" evidence="4">
    <location>
        <position position="276"/>
    </location>
</feature>